<feature type="transmembrane region" description="Helical" evidence="1">
    <location>
        <begin position="35"/>
        <end position="55"/>
    </location>
</feature>
<dbReference type="NCBIfam" id="NF038220">
    <property type="entry name" value="IcmT_TraK"/>
    <property type="match status" value="1"/>
</dbReference>
<protein>
    <submittedName>
        <fullName evidence="2">IcmT protein</fullName>
    </submittedName>
</protein>
<dbReference type="AlphaFoldDB" id="A0AB72UJE6"/>
<evidence type="ECO:0000313" key="2">
    <source>
        <dbReference type="EMBL" id="AJD54401.1"/>
    </source>
</evidence>
<dbReference type="InterPro" id="IPR047756">
    <property type="entry name" value="IcmT-like"/>
</dbReference>
<keyword evidence="2" id="KW-0614">Plasmid</keyword>
<keyword evidence="1" id="KW-1133">Transmembrane helix</keyword>
<feature type="transmembrane region" description="Helical" evidence="1">
    <location>
        <begin position="12"/>
        <end position="29"/>
    </location>
</feature>
<geneLocation type="plasmid" evidence="3"/>
<dbReference type="KEGG" id="txi:TH3_21643"/>
<dbReference type="GeneID" id="99804446"/>
<proteinExistence type="predicted"/>
<dbReference type="EMBL" id="CP004389">
    <property type="protein sequence ID" value="AJD54401.1"/>
    <property type="molecule type" value="Genomic_DNA"/>
</dbReference>
<accession>A0AB72UJE6</accession>
<sequence>MHWRYTALTPKLWLLDGRAFFAFTIYGAYWSWETFYTSVTIIVFLSTLSYFGLPIPVAMRLIKRHVFTALSPIKNKKHRPGRPVHLLKGFPR</sequence>
<evidence type="ECO:0000313" key="3">
    <source>
        <dbReference type="Proteomes" id="UP000007127"/>
    </source>
</evidence>
<reference evidence="2 3" key="1">
    <citation type="journal article" date="2012" name="J. Bacteriol.">
        <title>Genome sequence of Thalassospira xiamenensis type strain M-5.</title>
        <authorList>
            <person name="Lai Q."/>
            <person name="Shao Z."/>
        </authorList>
    </citation>
    <scope>NUCLEOTIDE SEQUENCE [LARGE SCALE GENOMIC DNA]</scope>
    <source>
        <strain evidence="2 3">M-5</strain>
    </source>
</reference>
<dbReference type="Proteomes" id="UP000007127">
    <property type="component" value="Plasmid"/>
</dbReference>
<keyword evidence="1" id="KW-0472">Membrane</keyword>
<keyword evidence="1" id="KW-0812">Transmembrane</keyword>
<dbReference type="RefSeq" id="WP_007090999.1">
    <property type="nucleotide sequence ID" value="NZ_CP004389.1"/>
</dbReference>
<gene>
    <name evidence="2" type="ORF">TH3_21643</name>
</gene>
<evidence type="ECO:0000256" key="1">
    <source>
        <dbReference type="SAM" id="Phobius"/>
    </source>
</evidence>
<organism evidence="2 3">
    <name type="scientific">Thalassospira xiamenensis M-5 = DSM 17429</name>
    <dbReference type="NCBI Taxonomy" id="1123366"/>
    <lineage>
        <taxon>Bacteria</taxon>
        <taxon>Pseudomonadati</taxon>
        <taxon>Pseudomonadota</taxon>
        <taxon>Alphaproteobacteria</taxon>
        <taxon>Rhodospirillales</taxon>
        <taxon>Thalassospiraceae</taxon>
        <taxon>Thalassospira</taxon>
    </lineage>
</organism>
<name>A0AB72UJE6_9PROT</name>